<evidence type="ECO:0000256" key="2">
    <source>
        <dbReference type="ARBA" id="ARBA00023002"/>
    </source>
</evidence>
<keyword evidence="2" id="KW-0560">Oxidoreductase</keyword>
<gene>
    <name evidence="3" type="ORF">GF068_02285</name>
</gene>
<dbReference type="PRINTS" id="PR00080">
    <property type="entry name" value="SDRFAMILY"/>
</dbReference>
<dbReference type="PANTHER" id="PTHR24321">
    <property type="entry name" value="DEHYDROGENASES, SHORT CHAIN"/>
    <property type="match status" value="1"/>
</dbReference>
<evidence type="ECO:0000313" key="4">
    <source>
        <dbReference type="Proteomes" id="UP000440224"/>
    </source>
</evidence>
<accession>A0A6N7PG16</accession>
<dbReference type="FunFam" id="3.40.50.720:FF:000084">
    <property type="entry name" value="Short-chain dehydrogenase reductase"/>
    <property type="match status" value="1"/>
</dbReference>
<comment type="similarity">
    <text evidence="1">Belongs to the short-chain dehydrogenases/reductases (SDR) family.</text>
</comment>
<organism evidence="3 4">
    <name type="scientific">Polyangium spumosum</name>
    <dbReference type="NCBI Taxonomy" id="889282"/>
    <lineage>
        <taxon>Bacteria</taxon>
        <taxon>Pseudomonadati</taxon>
        <taxon>Myxococcota</taxon>
        <taxon>Polyangia</taxon>
        <taxon>Polyangiales</taxon>
        <taxon>Polyangiaceae</taxon>
        <taxon>Polyangium</taxon>
    </lineage>
</organism>
<dbReference type="OrthoDB" id="9804774at2"/>
<protein>
    <submittedName>
        <fullName evidence="3">SDR family oxidoreductase</fullName>
    </submittedName>
</protein>
<dbReference type="InterPro" id="IPR002347">
    <property type="entry name" value="SDR_fam"/>
</dbReference>
<dbReference type="PRINTS" id="PR00081">
    <property type="entry name" value="GDHRDH"/>
</dbReference>
<name>A0A6N7PG16_9BACT</name>
<dbReference type="InterPro" id="IPR036291">
    <property type="entry name" value="NAD(P)-bd_dom_sf"/>
</dbReference>
<reference evidence="3 4" key="1">
    <citation type="submission" date="2019-10" db="EMBL/GenBank/DDBJ databases">
        <title>A soil myxobacterium in the family Polyangiaceae.</title>
        <authorList>
            <person name="Li Y."/>
            <person name="Wang J."/>
        </authorList>
    </citation>
    <scope>NUCLEOTIDE SEQUENCE [LARGE SCALE GENOMIC DNA]</scope>
    <source>
        <strain evidence="3 4">DSM 14734</strain>
    </source>
</reference>
<dbReference type="EMBL" id="WJIE01000001">
    <property type="protein sequence ID" value="MRG90757.1"/>
    <property type="molecule type" value="Genomic_DNA"/>
</dbReference>
<keyword evidence="4" id="KW-1185">Reference proteome</keyword>
<evidence type="ECO:0000256" key="1">
    <source>
        <dbReference type="ARBA" id="ARBA00006484"/>
    </source>
</evidence>
<dbReference type="RefSeq" id="WP_153817638.1">
    <property type="nucleotide sequence ID" value="NZ_WJIE01000001.1"/>
</dbReference>
<dbReference type="Proteomes" id="UP000440224">
    <property type="component" value="Unassembled WGS sequence"/>
</dbReference>
<dbReference type="PROSITE" id="PS00061">
    <property type="entry name" value="ADH_SHORT"/>
    <property type="match status" value="1"/>
</dbReference>
<dbReference type="InterPro" id="IPR020904">
    <property type="entry name" value="Sc_DH/Rdtase_CS"/>
</dbReference>
<dbReference type="PANTHER" id="PTHR24321:SF8">
    <property type="entry name" value="ESTRADIOL 17-BETA-DEHYDROGENASE 8-RELATED"/>
    <property type="match status" value="1"/>
</dbReference>
<proteinExistence type="inferred from homology"/>
<dbReference type="Gene3D" id="3.40.50.720">
    <property type="entry name" value="NAD(P)-binding Rossmann-like Domain"/>
    <property type="match status" value="1"/>
</dbReference>
<dbReference type="AlphaFoldDB" id="A0A6N7PG16"/>
<dbReference type="CDD" id="cd05233">
    <property type="entry name" value="SDR_c"/>
    <property type="match status" value="1"/>
</dbReference>
<comment type="caution">
    <text evidence="3">The sequence shown here is derived from an EMBL/GenBank/DDBJ whole genome shotgun (WGS) entry which is preliminary data.</text>
</comment>
<dbReference type="SUPFAM" id="SSF51735">
    <property type="entry name" value="NAD(P)-binding Rossmann-fold domains"/>
    <property type="match status" value="1"/>
</dbReference>
<dbReference type="GO" id="GO:0016491">
    <property type="term" value="F:oxidoreductase activity"/>
    <property type="evidence" value="ECO:0007669"/>
    <property type="project" value="UniProtKB-KW"/>
</dbReference>
<sequence length="255" mass="26299">MGKLTDKVAIITGASGGIGGATAALFSREGAKLVLVGRDEARLRQAAEGCDPARTRTVLADVRKAEDTARFVDAAVEAFGGVDVLFSNAGHEGTIAPMAELDVAVLDDMHAIHVRGTFLAIQKVIPSMKARGGGSIVVTSSLSALVSFPGIAAYAASKAALLALARTAMIELAPLNIRVNALVPGGVDNRLMHAVSEQMAPGQAAALHAHYAQMIPARRIGTNEEMAKLALFLASDDSSYCYGVNLVADGGMSCV</sequence>
<dbReference type="Pfam" id="PF13561">
    <property type="entry name" value="adh_short_C2"/>
    <property type="match status" value="1"/>
</dbReference>
<evidence type="ECO:0000313" key="3">
    <source>
        <dbReference type="EMBL" id="MRG90757.1"/>
    </source>
</evidence>